<comment type="similarity">
    <text evidence="2 13">Belongs to the CRISPR-associated exonuclease Cas4 family.</text>
</comment>
<evidence type="ECO:0000256" key="11">
    <source>
        <dbReference type="ARBA" id="ARBA00023118"/>
    </source>
</evidence>
<comment type="function">
    <text evidence="13">CRISPR (clustered regularly interspaced short palindromic repeat) is an adaptive immune system that provides protection against mobile genetic elements (viruses, transposable elements and conjugative plasmids). CRISPR clusters contain sequences complementary to antecedent mobile elements and target invading nucleic acids. CRISPR clusters are transcribed and processed into CRISPR RNA (crRNA).</text>
</comment>
<name>A0A1N6NDP2_9SPIO</name>
<dbReference type="STRING" id="159291.SAMN05920897_101200"/>
<evidence type="ECO:0000256" key="8">
    <source>
        <dbReference type="ARBA" id="ARBA00022839"/>
    </source>
</evidence>
<evidence type="ECO:0000256" key="13">
    <source>
        <dbReference type="RuleBase" id="RU365022"/>
    </source>
</evidence>
<dbReference type="OrthoDB" id="9781776at2"/>
<dbReference type="EC" id="3.1.12.1" evidence="3 13"/>
<evidence type="ECO:0000256" key="4">
    <source>
        <dbReference type="ARBA" id="ARBA00020049"/>
    </source>
</evidence>
<keyword evidence="16" id="KW-1185">Reference proteome</keyword>
<dbReference type="GO" id="GO:0004527">
    <property type="term" value="F:exonuclease activity"/>
    <property type="evidence" value="ECO:0007669"/>
    <property type="project" value="UniProtKB-KW"/>
</dbReference>
<dbReference type="GO" id="GO:0046872">
    <property type="term" value="F:metal ion binding"/>
    <property type="evidence" value="ECO:0007669"/>
    <property type="project" value="UniProtKB-KW"/>
</dbReference>
<dbReference type="Pfam" id="PF01930">
    <property type="entry name" value="Cas_Cas4"/>
    <property type="match status" value="1"/>
</dbReference>
<keyword evidence="9 13" id="KW-0408">Iron</keyword>
<sequence length="219" mass="25413">MFTEDELIPISALQHAMYCERQVALIHIEQLWRENLYTAEGRILHERVDKEHHESRRARRAEYGMAVRSLEHGLIGKADLVEFEKSGTGKYAMIRPVEFKRGKTKPADVDNVQLCAQALCLEEMFGTGIPEGQFYYLQEHRRSTVAFDQELRDRTQTVIRLVQQLFLSTETPQAEYRKQKCDRCSLYELCMPRATSGGGKRVSRYVANQLRLGLKEEET</sequence>
<comment type="cofactor">
    <cofactor evidence="13">
        <name>iron-sulfur cluster</name>
        <dbReference type="ChEBI" id="CHEBI:30408"/>
    </cofactor>
</comment>
<feature type="domain" description="DUF83" evidence="14">
    <location>
        <begin position="11"/>
        <end position="191"/>
    </location>
</feature>
<evidence type="ECO:0000259" key="14">
    <source>
        <dbReference type="Pfam" id="PF01930"/>
    </source>
</evidence>
<dbReference type="AlphaFoldDB" id="A0A1N6NDP2"/>
<gene>
    <name evidence="15" type="ORF">SAMN05920897_101200</name>
</gene>
<comment type="cofactor">
    <cofactor evidence="1">
        <name>[4Fe-4S] cluster</name>
        <dbReference type="ChEBI" id="CHEBI:49883"/>
    </cofactor>
</comment>
<evidence type="ECO:0000256" key="7">
    <source>
        <dbReference type="ARBA" id="ARBA00022801"/>
    </source>
</evidence>
<evidence type="ECO:0000256" key="9">
    <source>
        <dbReference type="ARBA" id="ARBA00023004"/>
    </source>
</evidence>
<dbReference type="InterPro" id="IPR011604">
    <property type="entry name" value="PDDEXK-like_dom_sf"/>
</dbReference>
<dbReference type="PANTHER" id="PTHR36531:SF6">
    <property type="entry name" value="DNA REPLICATION ATP-DEPENDENT HELICASE_NUCLEASE DNA2"/>
    <property type="match status" value="1"/>
</dbReference>
<keyword evidence="11 13" id="KW-0051">Antiviral defense</keyword>
<evidence type="ECO:0000313" key="16">
    <source>
        <dbReference type="Proteomes" id="UP000186400"/>
    </source>
</evidence>
<evidence type="ECO:0000256" key="3">
    <source>
        <dbReference type="ARBA" id="ARBA00012768"/>
    </source>
</evidence>
<reference evidence="15 16" key="1">
    <citation type="submission" date="2017-01" db="EMBL/GenBank/DDBJ databases">
        <authorList>
            <person name="Mah S.A."/>
            <person name="Swanson W.J."/>
            <person name="Moy G.W."/>
            <person name="Vacquier V.D."/>
        </authorList>
    </citation>
    <scope>NUCLEOTIDE SEQUENCE [LARGE SCALE GENOMIC DNA]</scope>
    <source>
        <strain evidence="15 16">ASpG1</strain>
    </source>
</reference>
<proteinExistence type="inferred from homology"/>
<protein>
    <recommendedName>
        <fullName evidence="4 13">CRISPR-associated exonuclease Cas4</fullName>
        <ecNumber evidence="3 13">3.1.12.1</ecNumber>
    </recommendedName>
</protein>
<dbReference type="Proteomes" id="UP000186400">
    <property type="component" value="Unassembled WGS sequence"/>
</dbReference>
<dbReference type="RefSeq" id="WP_076487425.1">
    <property type="nucleotide sequence ID" value="NZ_FTMS01000001.1"/>
</dbReference>
<dbReference type="InterPro" id="IPR051827">
    <property type="entry name" value="Cas4_exonuclease"/>
</dbReference>
<evidence type="ECO:0000313" key="15">
    <source>
        <dbReference type="EMBL" id="SIP90106.1"/>
    </source>
</evidence>
<evidence type="ECO:0000256" key="2">
    <source>
        <dbReference type="ARBA" id="ARBA00009189"/>
    </source>
</evidence>
<dbReference type="InterPro" id="IPR013343">
    <property type="entry name" value="CRISPR-assoc_prot_Cas4"/>
</dbReference>
<keyword evidence="7 13" id="KW-0378">Hydrolase</keyword>
<organism evidence="15 16">
    <name type="scientific">Alkalispirochaeta americana</name>
    <dbReference type="NCBI Taxonomy" id="159291"/>
    <lineage>
        <taxon>Bacteria</taxon>
        <taxon>Pseudomonadati</taxon>
        <taxon>Spirochaetota</taxon>
        <taxon>Spirochaetia</taxon>
        <taxon>Spirochaetales</taxon>
        <taxon>Spirochaetaceae</taxon>
        <taxon>Alkalispirochaeta</taxon>
    </lineage>
</organism>
<dbReference type="EMBL" id="FTMS01000001">
    <property type="protein sequence ID" value="SIP90106.1"/>
    <property type="molecule type" value="Genomic_DNA"/>
</dbReference>
<keyword evidence="8 13" id="KW-0269">Exonuclease</keyword>
<keyword evidence="5 13" id="KW-0540">Nuclease</keyword>
<evidence type="ECO:0000256" key="10">
    <source>
        <dbReference type="ARBA" id="ARBA00023014"/>
    </source>
</evidence>
<keyword evidence="10 13" id="KW-0411">Iron-sulfur</keyword>
<comment type="cofactor">
    <cofactor evidence="13">
        <name>Mg(2+)</name>
        <dbReference type="ChEBI" id="CHEBI:18420"/>
    </cofactor>
    <cofactor evidence="13">
        <name>Mn(2+)</name>
        <dbReference type="ChEBI" id="CHEBI:29035"/>
    </cofactor>
    <text evidence="13">Mg(2+) or Mn(2+) required for ssDNA cleavage activity.</text>
</comment>
<dbReference type="NCBIfam" id="TIGR00372">
    <property type="entry name" value="cas4"/>
    <property type="match status" value="1"/>
</dbReference>
<keyword evidence="6 13" id="KW-0479">Metal-binding</keyword>
<dbReference type="Gene3D" id="3.90.320.10">
    <property type="match status" value="1"/>
</dbReference>
<dbReference type="GO" id="GO:0051536">
    <property type="term" value="F:iron-sulfur cluster binding"/>
    <property type="evidence" value="ECO:0007669"/>
    <property type="project" value="UniProtKB-KW"/>
</dbReference>
<evidence type="ECO:0000256" key="6">
    <source>
        <dbReference type="ARBA" id="ARBA00022723"/>
    </source>
</evidence>
<keyword evidence="12 13" id="KW-0464">Manganese</keyword>
<evidence type="ECO:0000256" key="12">
    <source>
        <dbReference type="ARBA" id="ARBA00023211"/>
    </source>
</evidence>
<evidence type="ECO:0000256" key="5">
    <source>
        <dbReference type="ARBA" id="ARBA00022722"/>
    </source>
</evidence>
<dbReference type="InterPro" id="IPR022765">
    <property type="entry name" value="Dna2/Cas4_DUF83"/>
</dbReference>
<dbReference type="PANTHER" id="PTHR36531">
    <property type="entry name" value="CRISPR-ASSOCIATED EXONUCLEASE CAS4"/>
    <property type="match status" value="1"/>
</dbReference>
<dbReference type="GO" id="GO:0051607">
    <property type="term" value="P:defense response to virus"/>
    <property type="evidence" value="ECO:0007669"/>
    <property type="project" value="UniProtKB-KW"/>
</dbReference>
<evidence type="ECO:0000256" key="1">
    <source>
        <dbReference type="ARBA" id="ARBA00001966"/>
    </source>
</evidence>
<accession>A0A1N6NDP2</accession>